<organism evidence="2">
    <name type="scientific">bioreactor metagenome</name>
    <dbReference type="NCBI Taxonomy" id="1076179"/>
    <lineage>
        <taxon>unclassified sequences</taxon>
        <taxon>metagenomes</taxon>
        <taxon>ecological metagenomes</taxon>
    </lineage>
</organism>
<accession>A0A645H7Z8</accession>
<name>A0A645H7Z8_9ZZZZ</name>
<dbReference type="Pfam" id="PF07883">
    <property type="entry name" value="Cupin_2"/>
    <property type="match status" value="1"/>
</dbReference>
<dbReference type="EMBL" id="VSSQ01087138">
    <property type="protein sequence ID" value="MPN34219.1"/>
    <property type="molecule type" value="Genomic_DNA"/>
</dbReference>
<gene>
    <name evidence="2" type="ORF">SDC9_181712</name>
</gene>
<comment type="caution">
    <text evidence="2">The sequence shown here is derived from an EMBL/GenBank/DDBJ whole genome shotgun (WGS) entry which is preliminary data.</text>
</comment>
<dbReference type="Gene3D" id="2.60.120.10">
    <property type="entry name" value="Jelly Rolls"/>
    <property type="match status" value="1"/>
</dbReference>
<dbReference type="CDD" id="cd02209">
    <property type="entry name" value="cupin_XRE_C"/>
    <property type="match status" value="1"/>
</dbReference>
<feature type="domain" description="Cupin type-2" evidence="1">
    <location>
        <begin position="25"/>
        <end position="96"/>
    </location>
</feature>
<sequence length="99" mass="10783">MNSGLSGVGIESLLESPLAPFQAARFTVSPGCGDNRSHAHRSGFEFLLLLCGQLSVTLDETTTWQLGPQDSLHFASSRPHAWHNPGPEEAVLLWVHSYL</sequence>
<reference evidence="2" key="1">
    <citation type="submission" date="2019-08" db="EMBL/GenBank/DDBJ databases">
        <authorList>
            <person name="Kucharzyk K."/>
            <person name="Murdoch R.W."/>
            <person name="Higgins S."/>
            <person name="Loffler F."/>
        </authorList>
    </citation>
    <scope>NUCLEOTIDE SEQUENCE</scope>
</reference>
<evidence type="ECO:0000259" key="1">
    <source>
        <dbReference type="Pfam" id="PF07883"/>
    </source>
</evidence>
<protein>
    <recommendedName>
        <fullName evidence="1">Cupin type-2 domain-containing protein</fullName>
    </recommendedName>
</protein>
<dbReference type="SUPFAM" id="SSF51182">
    <property type="entry name" value="RmlC-like cupins"/>
    <property type="match status" value="1"/>
</dbReference>
<dbReference type="AlphaFoldDB" id="A0A645H7Z8"/>
<proteinExistence type="predicted"/>
<evidence type="ECO:0000313" key="2">
    <source>
        <dbReference type="EMBL" id="MPN34219.1"/>
    </source>
</evidence>
<dbReference type="InterPro" id="IPR013096">
    <property type="entry name" value="Cupin_2"/>
</dbReference>
<dbReference type="InterPro" id="IPR011051">
    <property type="entry name" value="RmlC_Cupin_sf"/>
</dbReference>
<dbReference type="InterPro" id="IPR014710">
    <property type="entry name" value="RmlC-like_jellyroll"/>
</dbReference>